<keyword evidence="12" id="KW-0472">Membrane</keyword>
<dbReference type="GO" id="GO:0008289">
    <property type="term" value="F:lipid binding"/>
    <property type="evidence" value="ECO:0007669"/>
    <property type="project" value="UniProtKB-KW"/>
</dbReference>
<keyword evidence="10" id="KW-0969">Cilium</keyword>
<keyword evidence="13" id="KW-0966">Cell projection</keyword>
<dbReference type="InterPro" id="IPR051213">
    <property type="entry name" value="START_lipid_transfer"/>
</dbReference>
<dbReference type="FunFam" id="3.30.530.20:FF:000008">
    <property type="entry name" value="START domain containing 10"/>
    <property type="match status" value="1"/>
</dbReference>
<dbReference type="InterPro" id="IPR041951">
    <property type="entry name" value="STARD10_START"/>
</dbReference>
<sequence>MVTSLCSPIPPAMASLGRASSWMRSSVPHSWLCFASLRTCHTALSSCTQLFTRAGRAFLGAPKWKERNPESAAFSELDGSQSLSFSKNNTSQSSLPMAACPPAPGLGTVGMPGKALHWHKGWIMHRHRARAHSWQCHIRVTHSPQRGLCPALVSPPTPTAIMESFGLEKLAGTIKSKYSPCTAKATTNPCPYMCHICLFKHLRRWGLHQCQGRTILSISNLNLSWHTVQVSLQVPQLCTRVLQLLPVSRRSRLLPSPTACPSSQSVLSLPTCSPRFQLRPSRFPPAPPGNPTPTDIPQLLPPGAPVPPIFPQVSPAPAPGASRPGPAPAPPLPVPSRPAPRNAALGAGGTGTGGLRRSGAMSGHDGGMSSRDSVQIPDDRDFGAFRAQCESEQGWSLTYSKGGVGVWVQLLEPERALHKIKCRMECRDVPAETLYDVLHDIEYRKKWDTNVIETFDIGRLTANSDVGYYAWRCPKPLKNRDVVTLRSWLPIGSDYIIMNYSVKHPKYPPRKDMVRAVSIQTGYLIEGTGAKSCTITYLAQVDPKGSLPKWVVNKSSQFLAPKAMKKMYKACLKYPEWKQKHDPHFKPWLFPEQSRLPALALSELSLQHADSLENIDESSLAESKEERGDGSDEDSLT</sequence>
<evidence type="ECO:0000256" key="10">
    <source>
        <dbReference type="ARBA" id="ARBA00023069"/>
    </source>
</evidence>
<evidence type="ECO:0000256" key="15">
    <source>
        <dbReference type="ARBA" id="ARBA00076937"/>
    </source>
</evidence>
<keyword evidence="9" id="KW-0445">Lipid transport</keyword>
<evidence type="ECO:0000256" key="9">
    <source>
        <dbReference type="ARBA" id="ARBA00023055"/>
    </source>
</evidence>
<evidence type="ECO:0000256" key="5">
    <source>
        <dbReference type="ARBA" id="ARBA00022490"/>
    </source>
</evidence>
<protein>
    <recommendedName>
        <fullName evidence="14">START domain-containing protein 10</fullName>
    </recommendedName>
    <alternativeName>
        <fullName evidence="15">PCTP-like protein</fullName>
    </alternativeName>
    <alternativeName>
        <fullName evidence="16">StAR-related lipid transfer protein 10</fullName>
    </alternativeName>
</protein>
<evidence type="ECO:0000256" key="4">
    <source>
        <dbReference type="ARBA" id="ARBA00022448"/>
    </source>
</evidence>
<feature type="compositionally biased region" description="Pro residues" evidence="17">
    <location>
        <begin position="325"/>
        <end position="338"/>
    </location>
</feature>
<keyword evidence="6" id="KW-0597">Phosphoprotein</keyword>
<keyword evidence="11" id="KW-0446">Lipid-binding</keyword>
<dbReference type="Pfam" id="PF01852">
    <property type="entry name" value="START"/>
    <property type="match status" value="1"/>
</dbReference>
<feature type="domain" description="START" evidence="18">
    <location>
        <begin position="391"/>
        <end position="576"/>
    </location>
</feature>
<evidence type="ECO:0000256" key="11">
    <source>
        <dbReference type="ARBA" id="ARBA00023121"/>
    </source>
</evidence>
<keyword evidence="8" id="KW-0007">Acetylation</keyword>
<dbReference type="CDD" id="cd08871">
    <property type="entry name" value="START_STARD10-like"/>
    <property type="match status" value="1"/>
</dbReference>
<dbReference type="SMART" id="SM00234">
    <property type="entry name" value="START"/>
    <property type="match status" value="1"/>
</dbReference>
<evidence type="ECO:0000256" key="1">
    <source>
        <dbReference type="ARBA" id="ARBA00004230"/>
    </source>
</evidence>
<dbReference type="Proteomes" id="UP000694413">
    <property type="component" value="Unassembled WGS sequence"/>
</dbReference>
<keyword evidence="7" id="KW-0282">Flagellum</keyword>
<evidence type="ECO:0000256" key="2">
    <source>
        <dbReference type="ARBA" id="ARBA00004370"/>
    </source>
</evidence>
<evidence type="ECO:0000256" key="8">
    <source>
        <dbReference type="ARBA" id="ARBA00022990"/>
    </source>
</evidence>
<keyword evidence="4" id="KW-0813">Transport</keyword>
<dbReference type="GO" id="GO:0006869">
    <property type="term" value="P:lipid transport"/>
    <property type="evidence" value="ECO:0007669"/>
    <property type="project" value="UniProtKB-KW"/>
</dbReference>
<feature type="compositionally biased region" description="Pro residues" evidence="17">
    <location>
        <begin position="299"/>
        <end position="318"/>
    </location>
</feature>
<evidence type="ECO:0000256" key="12">
    <source>
        <dbReference type="ARBA" id="ARBA00023136"/>
    </source>
</evidence>
<keyword evidence="20" id="KW-1185">Reference proteome</keyword>
<evidence type="ECO:0000313" key="20">
    <source>
        <dbReference type="Proteomes" id="UP000694413"/>
    </source>
</evidence>
<accession>A0A8D2QIJ3</accession>
<evidence type="ECO:0000256" key="17">
    <source>
        <dbReference type="SAM" id="MobiDB-lite"/>
    </source>
</evidence>
<keyword evidence="5" id="KW-0963">Cytoplasm</keyword>
<comment type="subcellular location">
    <subcellularLocation>
        <location evidence="1">Cell projection</location>
        <location evidence="1">Cilium</location>
        <location evidence="1">Flagellum</location>
    </subcellularLocation>
    <subcellularLocation>
        <location evidence="3">Cytoplasm</location>
    </subcellularLocation>
    <subcellularLocation>
        <location evidence="2">Membrane</location>
    </subcellularLocation>
</comment>
<feature type="region of interest" description="Disordered" evidence="17">
    <location>
        <begin position="613"/>
        <end position="637"/>
    </location>
</feature>
<dbReference type="GO" id="GO:0005829">
    <property type="term" value="C:cytosol"/>
    <property type="evidence" value="ECO:0007669"/>
    <property type="project" value="UniProtKB-ARBA"/>
</dbReference>
<feature type="compositionally biased region" description="Gly residues" evidence="17">
    <location>
        <begin position="346"/>
        <end position="356"/>
    </location>
</feature>
<evidence type="ECO:0000256" key="3">
    <source>
        <dbReference type="ARBA" id="ARBA00004496"/>
    </source>
</evidence>
<feature type="compositionally biased region" description="Pro residues" evidence="17">
    <location>
        <begin position="282"/>
        <end position="291"/>
    </location>
</feature>
<evidence type="ECO:0000256" key="14">
    <source>
        <dbReference type="ARBA" id="ARBA00070345"/>
    </source>
</evidence>
<dbReference type="Gene3D" id="3.30.530.20">
    <property type="match status" value="1"/>
</dbReference>
<name>A0A8D2QIJ3_ZONAL</name>
<dbReference type="GO" id="GO:0046581">
    <property type="term" value="C:intercellular canaliculus"/>
    <property type="evidence" value="ECO:0007669"/>
    <property type="project" value="TreeGrafter"/>
</dbReference>
<dbReference type="SUPFAM" id="SSF55961">
    <property type="entry name" value="Bet v1-like"/>
    <property type="match status" value="1"/>
</dbReference>
<evidence type="ECO:0000259" key="18">
    <source>
        <dbReference type="PROSITE" id="PS50848"/>
    </source>
</evidence>
<dbReference type="InterPro" id="IPR023393">
    <property type="entry name" value="START-like_dom_sf"/>
</dbReference>
<evidence type="ECO:0000256" key="7">
    <source>
        <dbReference type="ARBA" id="ARBA00022846"/>
    </source>
</evidence>
<organism evidence="19 20">
    <name type="scientific">Zonotrichia albicollis</name>
    <name type="common">White-throated sparrow</name>
    <name type="synonym">Fringilla albicollis</name>
    <dbReference type="NCBI Taxonomy" id="44394"/>
    <lineage>
        <taxon>Eukaryota</taxon>
        <taxon>Metazoa</taxon>
        <taxon>Chordata</taxon>
        <taxon>Craniata</taxon>
        <taxon>Vertebrata</taxon>
        <taxon>Euteleostomi</taxon>
        <taxon>Archelosauria</taxon>
        <taxon>Archosauria</taxon>
        <taxon>Dinosauria</taxon>
        <taxon>Saurischia</taxon>
        <taxon>Theropoda</taxon>
        <taxon>Coelurosauria</taxon>
        <taxon>Aves</taxon>
        <taxon>Neognathae</taxon>
        <taxon>Neoaves</taxon>
        <taxon>Telluraves</taxon>
        <taxon>Australaves</taxon>
        <taxon>Passeriformes</taxon>
        <taxon>Passerellidae</taxon>
        <taxon>Zonotrichia</taxon>
    </lineage>
</organism>
<gene>
    <name evidence="19" type="primary">STARD10</name>
</gene>
<reference evidence="19" key="1">
    <citation type="submission" date="2025-08" db="UniProtKB">
        <authorList>
            <consortium name="Ensembl"/>
        </authorList>
    </citation>
    <scope>IDENTIFICATION</scope>
</reference>
<dbReference type="PANTHER" id="PTHR19308">
    <property type="entry name" value="PHOSPHATIDYLCHOLINE TRANSFER PROTEIN"/>
    <property type="match status" value="1"/>
</dbReference>
<reference evidence="19" key="2">
    <citation type="submission" date="2025-09" db="UniProtKB">
        <authorList>
            <consortium name="Ensembl"/>
        </authorList>
    </citation>
    <scope>IDENTIFICATION</scope>
</reference>
<dbReference type="AlphaFoldDB" id="A0A8D2QIJ3"/>
<dbReference type="Ensembl" id="ENSZALT00000025583.1">
    <property type="protein sequence ID" value="ENSZALP00000019447.1"/>
    <property type="gene ID" value="ENSZALG00000015422.1"/>
</dbReference>
<dbReference type="InterPro" id="IPR002913">
    <property type="entry name" value="START_lipid-bd_dom"/>
</dbReference>
<dbReference type="GO" id="GO:0016020">
    <property type="term" value="C:membrane"/>
    <property type="evidence" value="ECO:0007669"/>
    <property type="project" value="UniProtKB-SubCell"/>
</dbReference>
<evidence type="ECO:0000256" key="13">
    <source>
        <dbReference type="ARBA" id="ARBA00023273"/>
    </source>
</evidence>
<dbReference type="GO" id="GO:0031514">
    <property type="term" value="C:motile cilium"/>
    <property type="evidence" value="ECO:0007669"/>
    <property type="project" value="UniProtKB-SubCell"/>
</dbReference>
<dbReference type="PROSITE" id="PS50848">
    <property type="entry name" value="START"/>
    <property type="match status" value="1"/>
</dbReference>
<evidence type="ECO:0000256" key="6">
    <source>
        <dbReference type="ARBA" id="ARBA00022553"/>
    </source>
</evidence>
<evidence type="ECO:0000313" key="19">
    <source>
        <dbReference type="Ensembl" id="ENSZALP00000019447.1"/>
    </source>
</evidence>
<dbReference type="PANTHER" id="PTHR19308:SF7">
    <property type="entry name" value="START DOMAIN-CONTAINING PROTEIN 10"/>
    <property type="match status" value="1"/>
</dbReference>
<evidence type="ECO:0000256" key="16">
    <source>
        <dbReference type="ARBA" id="ARBA00080073"/>
    </source>
</evidence>
<dbReference type="GO" id="GO:0005902">
    <property type="term" value="C:microvillus"/>
    <property type="evidence" value="ECO:0007669"/>
    <property type="project" value="TreeGrafter"/>
</dbReference>
<feature type="region of interest" description="Disordered" evidence="17">
    <location>
        <begin position="277"/>
        <end position="373"/>
    </location>
</feature>
<proteinExistence type="predicted"/>